<dbReference type="InterPro" id="IPR036866">
    <property type="entry name" value="RibonucZ/Hydroxyglut_hydro"/>
</dbReference>
<dbReference type="PANTHER" id="PTHR43223:SF1">
    <property type="entry name" value="ALKYL_ARYL-SULFATASE BDS1"/>
    <property type="match status" value="1"/>
</dbReference>
<dbReference type="GO" id="GO:0046983">
    <property type="term" value="F:protein dimerization activity"/>
    <property type="evidence" value="ECO:0007669"/>
    <property type="project" value="InterPro"/>
</dbReference>
<dbReference type="Proteomes" id="UP000246702">
    <property type="component" value="Unassembled WGS sequence"/>
</dbReference>
<reference evidence="2 3" key="1">
    <citation type="submission" date="2016-12" db="EMBL/GenBank/DDBJ databases">
        <title>The genomes of Aspergillus section Nigri reveals drivers in fungal speciation.</title>
        <authorList>
            <consortium name="DOE Joint Genome Institute"/>
            <person name="Vesth T.C."/>
            <person name="Nybo J."/>
            <person name="Theobald S."/>
            <person name="Brandl J."/>
            <person name="Frisvad J.C."/>
            <person name="Nielsen K.F."/>
            <person name="Lyhne E.K."/>
            <person name="Kogle M.E."/>
            <person name="Kuo A."/>
            <person name="Riley R."/>
            <person name="Clum A."/>
            <person name="Nolan M."/>
            <person name="Lipzen A."/>
            <person name="Salamov A."/>
            <person name="Henrissat B."/>
            <person name="Wiebenga A."/>
            <person name="De Vries R.P."/>
            <person name="Grigoriev I.V."/>
            <person name="Mortensen U.H."/>
            <person name="Andersen M.R."/>
            <person name="Baker S.E."/>
        </authorList>
    </citation>
    <scope>NUCLEOTIDE SEQUENCE [LARGE SCALE GENOMIC DNA]</scope>
    <source>
        <strain evidence="2 3">CBS 115572</strain>
    </source>
</reference>
<dbReference type="GO" id="GO:0018909">
    <property type="term" value="P:dodecyl sulfate metabolic process"/>
    <property type="evidence" value="ECO:0007669"/>
    <property type="project" value="InterPro"/>
</dbReference>
<evidence type="ECO:0000313" key="2">
    <source>
        <dbReference type="EMBL" id="PWY94350.1"/>
    </source>
</evidence>
<dbReference type="InterPro" id="IPR044097">
    <property type="entry name" value="Bds1/SdsA1_MBL-fold"/>
</dbReference>
<accession>A0A317XCS8</accession>
<organism evidence="2 3">
    <name type="scientific">Aspergillus sclerotioniger CBS 115572</name>
    <dbReference type="NCBI Taxonomy" id="1450535"/>
    <lineage>
        <taxon>Eukaryota</taxon>
        <taxon>Fungi</taxon>
        <taxon>Dikarya</taxon>
        <taxon>Ascomycota</taxon>
        <taxon>Pezizomycotina</taxon>
        <taxon>Eurotiomycetes</taxon>
        <taxon>Eurotiomycetidae</taxon>
        <taxon>Eurotiales</taxon>
        <taxon>Aspergillaceae</taxon>
        <taxon>Aspergillus</taxon>
        <taxon>Aspergillus subgen. Circumdati</taxon>
    </lineage>
</organism>
<dbReference type="InterPro" id="IPR029228">
    <property type="entry name" value="Alkyl_sulf_dimr"/>
</dbReference>
<dbReference type="CDD" id="cd07710">
    <property type="entry name" value="arylsulfatase_Sdsa1-like_MBL-fold"/>
    <property type="match status" value="1"/>
</dbReference>
<dbReference type="GO" id="GO:0018741">
    <property type="term" value="F:linear primary-alkylsulfatase activity"/>
    <property type="evidence" value="ECO:0007669"/>
    <property type="project" value="InterPro"/>
</dbReference>
<sequence length="401" mass="44722">MASQQMEPDLFDRTDFANASRGLIGSLQPGIIRAADGRTVYNDAYDFLQASECPATANPKLWRQGQLASMQRLFEVTPGIYQVRGLDLANMTVVEGAEEVIIIDPNIRGMRCCRLDSSVSIPLIVPEGFVEEAMSENIYVGPAMHRRALYIYGYQLPKSPNGQIGCGIGMTVSRGTTSFVPPNTIVSSTGERTIDGVRIQFQLVPETEAPAEMKFFFPDHRALYIAECATHSLHKIITLRGALVRDSKAWARYLDESLVLYGQESDVLFAGHNWPTWGQSEIERLIYEHHNVKGIYQRYMGWFDGNPAHLWEYPPVENAKRYVACMGGIDEVAARPRDSRKMGIYDLLPPSWDTRSPLIQNMRSRRDAGRGVGAVRVRGGERHMAQLLPVGGAEFARGAPN</sequence>
<dbReference type="AlphaFoldDB" id="A0A317XCS8"/>
<evidence type="ECO:0000259" key="1">
    <source>
        <dbReference type="Pfam" id="PF14863"/>
    </source>
</evidence>
<dbReference type="InterPro" id="IPR052195">
    <property type="entry name" value="Bact_Alkyl/Aryl-Sulfatase"/>
</dbReference>
<dbReference type="Pfam" id="PF14863">
    <property type="entry name" value="Alkyl_sulf_dimr"/>
    <property type="match status" value="1"/>
</dbReference>
<evidence type="ECO:0000313" key="3">
    <source>
        <dbReference type="Proteomes" id="UP000246702"/>
    </source>
</evidence>
<dbReference type="EMBL" id="MSFK01000005">
    <property type="protein sequence ID" value="PWY94350.1"/>
    <property type="molecule type" value="Genomic_DNA"/>
</dbReference>
<proteinExistence type="predicted"/>
<dbReference type="RefSeq" id="XP_025471111.1">
    <property type="nucleotide sequence ID" value="XM_025615494.1"/>
</dbReference>
<gene>
    <name evidence="2" type="ORF">BO94DRAFT_582732</name>
</gene>
<protein>
    <submittedName>
        <fullName evidence="2">Metallo-hydrolase/oxidoreductase</fullName>
    </submittedName>
</protein>
<feature type="domain" description="Alkyl sulfatase dimerisation" evidence="1">
    <location>
        <begin position="289"/>
        <end position="345"/>
    </location>
</feature>
<dbReference type="Gene3D" id="3.60.15.30">
    <property type="entry name" value="Metallo-beta-lactamase domain"/>
    <property type="match status" value="2"/>
</dbReference>
<dbReference type="OrthoDB" id="449487at2759"/>
<comment type="caution">
    <text evidence="2">The sequence shown here is derived from an EMBL/GenBank/DDBJ whole genome shotgun (WGS) entry which is preliminary data.</text>
</comment>
<name>A0A317XCS8_9EURO</name>
<dbReference type="Gene3D" id="1.25.40.880">
    <property type="entry name" value="Alkyl sulfatase, dimerisation domain"/>
    <property type="match status" value="1"/>
</dbReference>
<keyword evidence="3" id="KW-1185">Reference proteome</keyword>
<dbReference type="InterPro" id="IPR038536">
    <property type="entry name" value="Alkyl/aryl-sulf_dimr_sf"/>
</dbReference>
<dbReference type="SUPFAM" id="SSF56281">
    <property type="entry name" value="Metallo-hydrolase/oxidoreductase"/>
    <property type="match status" value="1"/>
</dbReference>
<dbReference type="GeneID" id="37117637"/>
<keyword evidence="2" id="KW-0378">Hydrolase</keyword>
<dbReference type="PANTHER" id="PTHR43223">
    <property type="entry name" value="ALKYL/ARYL-SULFATASE"/>
    <property type="match status" value="1"/>
</dbReference>